<dbReference type="FunCoup" id="Q23375">
    <property type="interactions" value="129"/>
</dbReference>
<dbReference type="SMR" id="Q23375"/>
<dbReference type="PaxDb" id="6239-ZC53.6"/>
<dbReference type="GO" id="GO:0006281">
    <property type="term" value="P:DNA repair"/>
    <property type="evidence" value="ECO:0000318"/>
    <property type="project" value="GO_Central"/>
</dbReference>
<dbReference type="GO" id="GO:0000077">
    <property type="term" value="P:DNA damage checkpoint signaling"/>
    <property type="evidence" value="ECO:0000318"/>
    <property type="project" value="GO_Central"/>
</dbReference>
<dbReference type="GO" id="GO:0035097">
    <property type="term" value="C:histone methyltransferase complex"/>
    <property type="evidence" value="ECO:0007669"/>
    <property type="project" value="UniProtKB-ARBA"/>
</dbReference>
<proteinExistence type="inferred from homology"/>
<dbReference type="PROSITE" id="PS51569">
    <property type="entry name" value="DOT1"/>
    <property type="match status" value="1"/>
</dbReference>
<dbReference type="Proteomes" id="UP000001940">
    <property type="component" value="Chromosome X"/>
</dbReference>
<evidence type="ECO:0000256" key="6">
    <source>
        <dbReference type="ARBA" id="ARBA00022691"/>
    </source>
</evidence>
<accession>Q23375</accession>
<feature type="domain" description="DOT1" evidence="13">
    <location>
        <begin position="51"/>
        <end position="361"/>
    </location>
</feature>
<comment type="function">
    <text evidence="11">Histone methyltransferase that specifically trimethylates histone H3 to form H3K79me3. This methylation is required for telomere silencing and for the pachytene checkpoint during the meiotic cell cycle by allowing the recruitment of RAD9 to double strand breaks. Nucleosomes are preferred as substrate compared to free histone.</text>
</comment>
<evidence type="ECO:0000256" key="2">
    <source>
        <dbReference type="ARBA" id="ARBA00012190"/>
    </source>
</evidence>
<dbReference type="GO" id="GO:0000781">
    <property type="term" value="C:chromosome, telomeric region"/>
    <property type="evidence" value="ECO:0007669"/>
    <property type="project" value="GOC"/>
</dbReference>
<evidence type="ECO:0000256" key="3">
    <source>
        <dbReference type="ARBA" id="ARBA00020987"/>
    </source>
</evidence>
<organism evidence="14 15">
    <name type="scientific">Caenorhabditis elegans</name>
    <dbReference type="NCBI Taxonomy" id="6239"/>
    <lineage>
        <taxon>Eukaryota</taxon>
        <taxon>Metazoa</taxon>
        <taxon>Ecdysozoa</taxon>
        <taxon>Nematoda</taxon>
        <taxon>Chromadorea</taxon>
        <taxon>Rhabditida</taxon>
        <taxon>Rhabditina</taxon>
        <taxon>Rhabditomorpha</taxon>
        <taxon>Rhabditoidea</taxon>
        <taxon>Rhabditidae</taxon>
        <taxon>Peloderinae</taxon>
        <taxon>Caenorhabditis</taxon>
    </lineage>
</organism>
<dbReference type="AGR" id="WB:WBGene00022512"/>
<feature type="region of interest" description="Disordered" evidence="12">
    <location>
        <begin position="1"/>
        <end position="42"/>
    </location>
</feature>
<dbReference type="WormBase" id="ZC53.6">
    <property type="protein sequence ID" value="CE44263"/>
    <property type="gene ID" value="WBGene00022512"/>
    <property type="gene designation" value="dot-1.5"/>
</dbReference>
<evidence type="ECO:0000256" key="5">
    <source>
        <dbReference type="ARBA" id="ARBA00022679"/>
    </source>
</evidence>
<evidence type="ECO:0000256" key="1">
    <source>
        <dbReference type="ARBA" id="ARBA00004123"/>
    </source>
</evidence>
<dbReference type="UCSC" id="ZC53.6">
    <property type="organism name" value="c. elegans"/>
</dbReference>
<evidence type="ECO:0000256" key="9">
    <source>
        <dbReference type="ARBA" id="ARBA00029821"/>
    </source>
</evidence>
<dbReference type="EMBL" id="BX284606">
    <property type="protein sequence ID" value="CCD61692.1"/>
    <property type="molecule type" value="Genomic_DNA"/>
</dbReference>
<evidence type="ECO:0000313" key="14">
    <source>
        <dbReference type="EMBL" id="CCD61692.1"/>
    </source>
</evidence>
<dbReference type="GO" id="GO:0140956">
    <property type="term" value="F:histone H3K79 trimethyltransferase activity"/>
    <property type="evidence" value="ECO:0007669"/>
    <property type="project" value="UniProtKB-EC"/>
</dbReference>
<dbReference type="GeneID" id="191070"/>
<evidence type="ECO:0000313" key="15">
    <source>
        <dbReference type="Proteomes" id="UP000001940"/>
    </source>
</evidence>
<dbReference type="GO" id="GO:0032259">
    <property type="term" value="P:methylation"/>
    <property type="evidence" value="ECO:0007669"/>
    <property type="project" value="UniProtKB-KW"/>
</dbReference>
<dbReference type="GO" id="GO:0031509">
    <property type="term" value="P:subtelomeric heterochromatin formation"/>
    <property type="evidence" value="ECO:0000318"/>
    <property type="project" value="GO_Central"/>
</dbReference>
<comment type="similarity">
    <text evidence="11">Belongs to the class I-like SAM-binding methyltransferase superfamily. DOT1 family.</text>
</comment>
<keyword evidence="15" id="KW-1185">Reference proteome</keyword>
<dbReference type="STRING" id="6239.ZC53.6.1"/>
<evidence type="ECO:0000256" key="12">
    <source>
        <dbReference type="SAM" id="MobiDB-lite"/>
    </source>
</evidence>
<dbReference type="SUPFAM" id="SSF53335">
    <property type="entry name" value="S-adenosyl-L-methionine-dependent methyltransferases"/>
    <property type="match status" value="1"/>
</dbReference>
<protein>
    <recommendedName>
        <fullName evidence="3 11">Histone-lysine N-methyltransferase, H3 lysine-79 specific</fullName>
        <ecNumber evidence="2 11">2.1.1.360</ecNumber>
    </recommendedName>
    <alternativeName>
        <fullName evidence="9 11">Histone H3-K79 methyltransferase</fullName>
    </alternativeName>
</protein>
<dbReference type="PANTHER" id="PTHR21451:SF0">
    <property type="entry name" value="HISTONE-LYSINE N-METHYLTRANSFERASE, H3 LYSINE-79 SPECIFIC"/>
    <property type="match status" value="1"/>
</dbReference>
<comment type="subcellular location">
    <subcellularLocation>
        <location evidence="1 11">Nucleus</location>
    </subcellularLocation>
</comment>
<dbReference type="InterPro" id="IPR029063">
    <property type="entry name" value="SAM-dependent_MTases_sf"/>
</dbReference>
<evidence type="ECO:0000259" key="13">
    <source>
        <dbReference type="PROSITE" id="PS51569"/>
    </source>
</evidence>
<keyword evidence="5 11" id="KW-0808">Transferase</keyword>
<evidence type="ECO:0000313" key="16">
    <source>
        <dbReference type="WormBase" id="ZC53.6"/>
    </source>
</evidence>
<dbReference type="Bgee" id="WBGene00022512">
    <property type="expression patterns" value="Expressed in embryo and 1 other cell type or tissue"/>
</dbReference>
<dbReference type="PhylomeDB" id="Q23375"/>
<evidence type="ECO:0000256" key="10">
    <source>
        <dbReference type="ARBA" id="ARBA00047770"/>
    </source>
</evidence>
<keyword evidence="6 11" id="KW-0949">S-adenosyl-L-methionine</keyword>
<dbReference type="OrthoDB" id="443402at2759"/>
<evidence type="ECO:0000256" key="7">
    <source>
        <dbReference type="ARBA" id="ARBA00022853"/>
    </source>
</evidence>
<dbReference type="KEGG" id="cel:CELE_ZC53.6"/>
<evidence type="ECO:0000256" key="8">
    <source>
        <dbReference type="ARBA" id="ARBA00023242"/>
    </source>
</evidence>
<dbReference type="Pfam" id="PF08123">
    <property type="entry name" value="DOT1"/>
    <property type="match status" value="1"/>
</dbReference>
<dbReference type="RefSeq" id="NP_508351.2">
    <property type="nucleotide sequence ID" value="NM_075950.7"/>
</dbReference>
<evidence type="ECO:0000256" key="11">
    <source>
        <dbReference type="RuleBase" id="RU271113"/>
    </source>
</evidence>
<feature type="compositionally biased region" description="Low complexity" evidence="12">
    <location>
        <begin position="1"/>
        <end position="15"/>
    </location>
</feature>
<keyword evidence="4 11" id="KW-0489">Methyltransferase</keyword>
<dbReference type="InterPro" id="IPR025789">
    <property type="entry name" value="DOT1_dom"/>
</dbReference>
<keyword evidence="7 11" id="KW-0156">Chromatin regulator</keyword>
<reference evidence="14 15" key="1">
    <citation type="journal article" date="1998" name="Science">
        <title>Genome sequence of the nematode C. elegans: a platform for investigating biology.</title>
        <authorList>
            <consortium name="The C. elegans sequencing consortium"/>
            <person name="Sulson J.E."/>
            <person name="Waterston R."/>
        </authorList>
    </citation>
    <scope>NUCLEOTIDE SEQUENCE [LARGE SCALE GENOMIC DNA]</scope>
    <source>
        <strain evidence="14 15">Bristol N2</strain>
    </source>
</reference>
<dbReference type="InterPro" id="IPR030445">
    <property type="entry name" value="H3-K79_meTrfase"/>
</dbReference>
<evidence type="ECO:0000256" key="4">
    <source>
        <dbReference type="ARBA" id="ARBA00022603"/>
    </source>
</evidence>
<comment type="catalytic activity">
    <reaction evidence="10 11">
        <text>L-lysyl(79)-[histone H3] + 3 S-adenosyl-L-methionine = N(6),N(6),N(6)-trimethyl-L-lysyl(79)-[histone H3] + 3 S-adenosyl-L-homocysteine + 3 H(+)</text>
        <dbReference type="Rhea" id="RHEA:60328"/>
        <dbReference type="Rhea" id="RHEA-COMP:15549"/>
        <dbReference type="Rhea" id="RHEA-COMP:15552"/>
        <dbReference type="ChEBI" id="CHEBI:15378"/>
        <dbReference type="ChEBI" id="CHEBI:29969"/>
        <dbReference type="ChEBI" id="CHEBI:57856"/>
        <dbReference type="ChEBI" id="CHEBI:59789"/>
        <dbReference type="ChEBI" id="CHEBI:61961"/>
        <dbReference type="EC" id="2.1.1.360"/>
    </reaction>
</comment>
<dbReference type="eggNOG" id="KOG3924">
    <property type="taxonomic scope" value="Eukaryota"/>
</dbReference>
<dbReference type="PANTHER" id="PTHR21451">
    <property type="entry name" value="HISTONE H3 METHYLTRANSFERASE"/>
    <property type="match status" value="1"/>
</dbReference>
<dbReference type="Gene3D" id="3.40.50.150">
    <property type="entry name" value="Vaccinia Virus protein VP39"/>
    <property type="match status" value="1"/>
</dbReference>
<comment type="miscellaneous">
    <text evidence="11">In contrast to other lysine histone methyltransferases, it does not contain a SET domain, suggesting the existence of another mechanism for methylation of lysine residues of histones.</text>
</comment>
<keyword evidence="8 11" id="KW-0539">Nucleus</keyword>
<sequence length="361" mass="40492">MSDATPSSSEAPTPSGQCSRLRPRSKNSTAPEPPAPKLTDHTDKLFIEQLRRTTFPFEFQNKLDSRWTIGDMLKTIHKTLLDWLEVKQPTKEVIEDPAKFKSYLKNLNGKIRASHHRPLPEAMELWMKEKCSAKHASRICYFSRELSIGDEKLLNNYRPHSAETYGETALNQLLSICEELEVGTDDIFADLGSGVGQTVLFLSAFAGVKKSIGFEIMQYPSKCAELNRSHFISLMKHLGKAPLEIKLIHGSFLDAEAVELITSEATLLFMNNVKFDPPLMLNSENLFKKCKVGTRIISTSEFVNRGRSPEASNAWTSQLASITSTKKLRSVSNNVSWTGLTQQFYLTTIHSALPTPQPTDQ</sequence>
<dbReference type="GO" id="GO:0031151">
    <property type="term" value="F:histone H3K79 methyltransferase activity"/>
    <property type="evidence" value="ECO:0000318"/>
    <property type="project" value="GO_Central"/>
</dbReference>
<dbReference type="CTD" id="191070"/>
<dbReference type="EC" id="2.1.1.360" evidence="2 11"/>
<dbReference type="InParanoid" id="Q23375"/>
<dbReference type="HOGENOM" id="CLU_046188_0_0_1"/>
<dbReference type="FunFam" id="3.40.50.150:FF:000033">
    <property type="entry name" value="Histone-lysine N-methyltransferase, H3 lysine-79 specific"/>
    <property type="match status" value="1"/>
</dbReference>
<gene>
    <name evidence="14 16" type="primary">dot-1.5</name>
    <name evidence="14" type="ORF">CELE_ZC53.6</name>
    <name evidence="16" type="ORF">ZC53.6</name>
</gene>
<dbReference type="GO" id="GO:0005634">
    <property type="term" value="C:nucleus"/>
    <property type="evidence" value="ECO:0000318"/>
    <property type="project" value="GO_Central"/>
</dbReference>
<name>Q23375_CAEEL</name>
<dbReference type="AlphaFoldDB" id="Q23375"/>